<sequence length="60" mass="6571">MKVTLTALNAPNLPLATAYRPHRAVARQRDRGHDSLRTVPQANLQLTDLNTGPATPDRQA</sequence>
<comment type="caution">
    <text evidence="2">The sequence shown here is derived from an EMBL/GenBank/DDBJ whole genome shotgun (WGS) entry which is preliminary data.</text>
</comment>
<name>A0ABS8Z722_9PSEU</name>
<proteinExistence type="predicted"/>
<feature type="compositionally biased region" description="Basic and acidic residues" evidence="1">
    <location>
        <begin position="27"/>
        <end position="36"/>
    </location>
</feature>
<dbReference type="RefSeq" id="WP_233725251.1">
    <property type="nucleotide sequence ID" value="NZ_JAJVCN010000001.1"/>
</dbReference>
<accession>A0ABS8Z722</accession>
<feature type="compositionally biased region" description="Polar residues" evidence="1">
    <location>
        <begin position="38"/>
        <end position="53"/>
    </location>
</feature>
<evidence type="ECO:0000256" key="1">
    <source>
        <dbReference type="SAM" id="MobiDB-lite"/>
    </source>
</evidence>
<keyword evidence="3" id="KW-1185">Reference proteome</keyword>
<dbReference type="Proteomes" id="UP001521150">
    <property type="component" value="Unassembled WGS sequence"/>
</dbReference>
<reference evidence="2 3" key="1">
    <citation type="submission" date="2021-12" db="EMBL/GenBank/DDBJ databases">
        <title>Genome sequence of Kibdelosporangium philippinense ATCC 49844.</title>
        <authorList>
            <person name="Fedorov E.A."/>
            <person name="Omeragic M."/>
            <person name="Shalygina K.F."/>
            <person name="Maclea K.S."/>
        </authorList>
    </citation>
    <scope>NUCLEOTIDE SEQUENCE [LARGE SCALE GENOMIC DNA]</scope>
    <source>
        <strain evidence="2 3">ATCC 49844</strain>
    </source>
</reference>
<feature type="region of interest" description="Disordered" evidence="1">
    <location>
        <begin position="27"/>
        <end position="60"/>
    </location>
</feature>
<protein>
    <submittedName>
        <fullName evidence="2">Uncharacterized protein</fullName>
    </submittedName>
</protein>
<evidence type="ECO:0000313" key="2">
    <source>
        <dbReference type="EMBL" id="MCE7003679.1"/>
    </source>
</evidence>
<gene>
    <name evidence="2" type="ORF">LWC34_12700</name>
</gene>
<organism evidence="2 3">
    <name type="scientific">Kibdelosporangium philippinense</name>
    <dbReference type="NCBI Taxonomy" id="211113"/>
    <lineage>
        <taxon>Bacteria</taxon>
        <taxon>Bacillati</taxon>
        <taxon>Actinomycetota</taxon>
        <taxon>Actinomycetes</taxon>
        <taxon>Pseudonocardiales</taxon>
        <taxon>Pseudonocardiaceae</taxon>
        <taxon>Kibdelosporangium</taxon>
    </lineage>
</organism>
<evidence type="ECO:0000313" key="3">
    <source>
        <dbReference type="Proteomes" id="UP001521150"/>
    </source>
</evidence>
<dbReference type="EMBL" id="JAJVCN010000001">
    <property type="protein sequence ID" value="MCE7003679.1"/>
    <property type="molecule type" value="Genomic_DNA"/>
</dbReference>